<proteinExistence type="predicted"/>
<dbReference type="InterPro" id="IPR024775">
    <property type="entry name" value="DinB-like"/>
</dbReference>
<reference evidence="3" key="1">
    <citation type="submission" date="2016-05" db="EMBL/GenBank/DDBJ databases">
        <title>Paenibacillus oryzae. sp. nov., isolated from the rice root.</title>
        <authorList>
            <person name="Zhang J."/>
            <person name="Zhang X."/>
        </authorList>
    </citation>
    <scope>NUCLEOTIDE SEQUENCE [LARGE SCALE GENOMIC DNA]</scope>
    <source>
        <strain evidence="3">KCTC13222</strain>
    </source>
</reference>
<dbReference type="Proteomes" id="UP000093309">
    <property type="component" value="Unassembled WGS sequence"/>
</dbReference>
<comment type="caution">
    <text evidence="2">The sequence shown here is derived from an EMBL/GenBank/DDBJ whole genome shotgun (WGS) entry which is preliminary data.</text>
</comment>
<evidence type="ECO:0000313" key="2">
    <source>
        <dbReference type="EMBL" id="OCT15040.1"/>
    </source>
</evidence>
<dbReference type="Pfam" id="PF12867">
    <property type="entry name" value="DinB_2"/>
    <property type="match status" value="1"/>
</dbReference>
<evidence type="ECO:0000313" key="3">
    <source>
        <dbReference type="Proteomes" id="UP000093309"/>
    </source>
</evidence>
<evidence type="ECO:0000259" key="1">
    <source>
        <dbReference type="Pfam" id="PF12867"/>
    </source>
</evidence>
<dbReference type="EMBL" id="LYPC01000014">
    <property type="protein sequence ID" value="OCT15040.1"/>
    <property type="molecule type" value="Genomic_DNA"/>
</dbReference>
<dbReference type="Gene3D" id="1.20.120.450">
    <property type="entry name" value="dinb family like domain"/>
    <property type="match status" value="1"/>
</dbReference>
<keyword evidence="3" id="KW-1185">Reference proteome</keyword>
<dbReference type="SUPFAM" id="SSF109854">
    <property type="entry name" value="DinB/YfiT-like putative metalloenzymes"/>
    <property type="match status" value="1"/>
</dbReference>
<dbReference type="RefSeq" id="WP_065851950.1">
    <property type="nucleotide sequence ID" value="NZ_LYPC01000014.1"/>
</dbReference>
<feature type="domain" description="DinB-like" evidence="1">
    <location>
        <begin position="29"/>
        <end position="176"/>
    </location>
</feature>
<protein>
    <recommendedName>
        <fullName evidence="1">DinB-like domain-containing protein</fullName>
    </recommendedName>
</protein>
<dbReference type="AlphaFoldDB" id="A0A1C1A3I7"/>
<gene>
    <name evidence="2" type="ORF">A8709_13050</name>
</gene>
<name>A0A1C1A3I7_9BACL</name>
<dbReference type="OrthoDB" id="5464839at2"/>
<sequence length="189" mass="22438">MTVQKAIQFVEHELSKVLIDYYTWFESEPELLNFKPEVGWSIEEILEHVTLTSHFLLILISKGTKKAKDLASKVNLDQAVSTYEYNLEELDQIDKHRSFDWIRPEHMEPAGDKKISEIKRIMEEQINECKEILREIPNGEGILYKTMMTVNNLGKIDVYQYIYFLCQHAKRHITQMKIVREQYSRNKID</sequence>
<accession>A0A1C1A3I7</accession>
<organism evidence="2 3">
    <name type="scientific">Paenibacillus pectinilyticus</name>
    <dbReference type="NCBI Taxonomy" id="512399"/>
    <lineage>
        <taxon>Bacteria</taxon>
        <taxon>Bacillati</taxon>
        <taxon>Bacillota</taxon>
        <taxon>Bacilli</taxon>
        <taxon>Bacillales</taxon>
        <taxon>Paenibacillaceae</taxon>
        <taxon>Paenibacillus</taxon>
    </lineage>
</organism>
<dbReference type="InterPro" id="IPR034660">
    <property type="entry name" value="DinB/YfiT-like"/>
</dbReference>